<evidence type="ECO:0000313" key="2">
    <source>
        <dbReference type="Proteomes" id="UP001281147"/>
    </source>
</evidence>
<protein>
    <submittedName>
        <fullName evidence="1">Uncharacterized protein</fullName>
    </submittedName>
</protein>
<reference evidence="1" key="1">
    <citation type="submission" date="2023-07" db="EMBL/GenBank/DDBJ databases">
        <title>Black Yeasts Isolated from many extreme environments.</title>
        <authorList>
            <person name="Coleine C."/>
            <person name="Stajich J.E."/>
            <person name="Selbmann L."/>
        </authorList>
    </citation>
    <scope>NUCLEOTIDE SEQUENCE</scope>
    <source>
        <strain evidence="1">CCFEE 5714</strain>
    </source>
</reference>
<name>A0ACC3NH53_9PEZI</name>
<dbReference type="Proteomes" id="UP001281147">
    <property type="component" value="Unassembled WGS sequence"/>
</dbReference>
<evidence type="ECO:0000313" key="1">
    <source>
        <dbReference type="EMBL" id="KAK3715969.1"/>
    </source>
</evidence>
<keyword evidence="2" id="KW-1185">Reference proteome</keyword>
<dbReference type="EMBL" id="JAUTXU010000045">
    <property type="protein sequence ID" value="KAK3715969.1"/>
    <property type="molecule type" value="Genomic_DNA"/>
</dbReference>
<sequence>MPSPRSSPHIRPQSPLSGRHEFSSTRFESLQPPSPRSSRHARNSHQRRANTHSLHLPSLPRFHPANYPSTHSSTQTTPDTTGMESPQPPASPRAHSRVFSDAQKHLLVYQREAVTAARASTPTQQTEDPMSPRLAPLGSPGPVTPLELEGEGGFFVAGARGAGSQREGVNSNELVEKLIEEEEAATQPRRGRGHRPG</sequence>
<proteinExistence type="predicted"/>
<gene>
    <name evidence="1" type="ORF">LTR37_006699</name>
</gene>
<accession>A0ACC3NH53</accession>
<organism evidence="1 2">
    <name type="scientific">Vermiconidia calcicola</name>
    <dbReference type="NCBI Taxonomy" id="1690605"/>
    <lineage>
        <taxon>Eukaryota</taxon>
        <taxon>Fungi</taxon>
        <taxon>Dikarya</taxon>
        <taxon>Ascomycota</taxon>
        <taxon>Pezizomycotina</taxon>
        <taxon>Dothideomycetes</taxon>
        <taxon>Dothideomycetidae</taxon>
        <taxon>Mycosphaerellales</taxon>
        <taxon>Extremaceae</taxon>
        <taxon>Vermiconidia</taxon>
    </lineage>
</organism>
<comment type="caution">
    <text evidence="1">The sequence shown here is derived from an EMBL/GenBank/DDBJ whole genome shotgun (WGS) entry which is preliminary data.</text>
</comment>